<name>A0A3A8KUP8_9BACT</name>
<dbReference type="InterPro" id="IPR016039">
    <property type="entry name" value="Thiolase-like"/>
</dbReference>
<dbReference type="OrthoDB" id="9798676at2"/>
<dbReference type="AlphaFoldDB" id="A0A3A8KUP8"/>
<evidence type="ECO:0000259" key="2">
    <source>
        <dbReference type="Pfam" id="PF13723"/>
    </source>
</evidence>
<comment type="caution">
    <text evidence="3">The sequence shown here is derived from an EMBL/GenBank/DDBJ whole genome shotgun (WGS) entry which is preliminary data.</text>
</comment>
<dbReference type="GO" id="GO:0016746">
    <property type="term" value="F:acyltransferase activity"/>
    <property type="evidence" value="ECO:0007669"/>
    <property type="project" value="InterPro"/>
</dbReference>
<feature type="domain" description="Beta-ketoacyl synthase-like N-terminal" evidence="2">
    <location>
        <begin position="21"/>
        <end position="247"/>
    </location>
</feature>
<organism evidence="3 4">
    <name type="scientific">Corallococcus carmarthensis</name>
    <dbReference type="NCBI Taxonomy" id="2316728"/>
    <lineage>
        <taxon>Bacteria</taxon>
        <taxon>Pseudomonadati</taxon>
        <taxon>Myxococcota</taxon>
        <taxon>Myxococcia</taxon>
        <taxon>Myxococcales</taxon>
        <taxon>Cystobacterineae</taxon>
        <taxon>Myxococcaceae</taxon>
        <taxon>Corallococcus</taxon>
    </lineage>
</organism>
<accession>A0A3A8KUP8</accession>
<proteinExistence type="predicted"/>
<dbReference type="SUPFAM" id="SSF53901">
    <property type="entry name" value="Thiolase-like"/>
    <property type="match status" value="1"/>
</dbReference>
<dbReference type="InterPro" id="IPR014030">
    <property type="entry name" value="Ketoacyl_synth_N"/>
</dbReference>
<feature type="region of interest" description="Disordered" evidence="1">
    <location>
        <begin position="198"/>
        <end position="217"/>
    </location>
</feature>
<dbReference type="Proteomes" id="UP000268313">
    <property type="component" value="Unassembled WGS sequence"/>
</dbReference>
<evidence type="ECO:0000313" key="4">
    <source>
        <dbReference type="Proteomes" id="UP000268313"/>
    </source>
</evidence>
<evidence type="ECO:0000256" key="1">
    <source>
        <dbReference type="SAM" id="MobiDB-lite"/>
    </source>
</evidence>
<reference evidence="4" key="1">
    <citation type="submission" date="2018-09" db="EMBL/GenBank/DDBJ databases">
        <authorList>
            <person name="Livingstone P.G."/>
            <person name="Whitworth D.E."/>
        </authorList>
    </citation>
    <scope>NUCLEOTIDE SEQUENCE [LARGE SCALE GENOMIC DNA]</scope>
    <source>
        <strain evidence="4">CA043D</strain>
    </source>
</reference>
<dbReference type="Pfam" id="PF13723">
    <property type="entry name" value="Ketoacyl-synt_2"/>
    <property type="match status" value="1"/>
</dbReference>
<sequence length="251" mass="27098">MGFSVQRWAAWAPGLVNPASWETWLAKPHALPAEGTPALAAMPAMMRRRVDRLGRIALQASYDAHVDAPEAPVLFASRYGDLGRSVELLTQLARSEPLSPTSFSLSVHNAIGALYSIARGDTSAYGAIAAGEETVEAAFTEACGLLSDGVPRVMVVVYDEPVPSPWEHFSPGVAFPHAWACLLSASTGADAIHLDCAAGPPDAPFSEQEQEQEQDPADLPADLRVLRFLVSGASRWEHVMGNRRWRWARDA</sequence>
<dbReference type="EMBL" id="RAWE01000016">
    <property type="protein sequence ID" value="RKH05734.1"/>
    <property type="molecule type" value="Genomic_DNA"/>
</dbReference>
<gene>
    <name evidence="3" type="ORF">D7X32_07390</name>
</gene>
<keyword evidence="4" id="KW-1185">Reference proteome</keyword>
<evidence type="ECO:0000313" key="3">
    <source>
        <dbReference type="EMBL" id="RKH05734.1"/>
    </source>
</evidence>
<protein>
    <submittedName>
        <fullName evidence="3">3-oxoacyl-ACP synthase</fullName>
    </submittedName>
</protein>